<feature type="domain" description="SET" evidence="1">
    <location>
        <begin position="5"/>
        <end position="276"/>
    </location>
</feature>
<dbReference type="Gene3D" id="2.170.270.10">
    <property type="entry name" value="SET domain"/>
    <property type="match status" value="1"/>
</dbReference>
<dbReference type="InParanoid" id="A0A0C3KPC7"/>
<dbReference type="CDD" id="cd20071">
    <property type="entry name" value="SET_SMYD"/>
    <property type="match status" value="1"/>
</dbReference>
<keyword evidence="3" id="KW-1185">Reference proteome</keyword>
<accession>A0A0C3KPC7</accession>
<sequence length="308" mass="34693">MLTGPNFESDYVELRTTQYGGRSLFAARDIPAGTRVHSSPGPFAHVIYKDYRREVCAQCFAYAASDSVPVKAVQSRVWSIKCNPEGLQASAAWFCSEDCKKTWEKDETGPLQLQLDAALTKALVASRRKGSKSTNTPSFGSADDLTQDAIDQAWKNSWTHFLHVQNNELANVREGQHILSAHLRIYAFLCNALPRYLLQYTPTTVREVLARDTGNAFGIWDGDRRDEMLGWGIWISASYFNHSCSPNIRKVRQGRTLHFETGRAVSAGEELCISYVDTDQPVEQRQKDLESSWFFRCGCSRCNTESRA</sequence>
<dbReference type="PANTHER" id="PTHR12197:SF294">
    <property type="entry name" value="POTENTIAL PROTEIN LYSINE METHYLTRANSFERASE SET6"/>
    <property type="match status" value="1"/>
</dbReference>
<reference evidence="3" key="2">
    <citation type="submission" date="2015-01" db="EMBL/GenBank/DDBJ databases">
        <title>Evolutionary Origins and Diversification of the Mycorrhizal Mutualists.</title>
        <authorList>
            <consortium name="DOE Joint Genome Institute"/>
            <consortium name="Mycorrhizal Genomics Consortium"/>
            <person name="Kohler A."/>
            <person name="Kuo A."/>
            <person name="Nagy L.G."/>
            <person name="Floudas D."/>
            <person name="Copeland A."/>
            <person name="Barry K.W."/>
            <person name="Cichocki N."/>
            <person name="Veneault-Fourrey C."/>
            <person name="LaButti K."/>
            <person name="Lindquist E.A."/>
            <person name="Lipzen A."/>
            <person name="Lundell T."/>
            <person name="Morin E."/>
            <person name="Murat C."/>
            <person name="Riley R."/>
            <person name="Ohm R."/>
            <person name="Sun H."/>
            <person name="Tunlid A."/>
            <person name="Henrissat B."/>
            <person name="Grigoriev I.V."/>
            <person name="Hibbett D.S."/>
            <person name="Martin F."/>
        </authorList>
    </citation>
    <scope>NUCLEOTIDE SEQUENCE [LARGE SCALE GENOMIC DNA]</scope>
    <source>
        <strain evidence="3">Marx 270</strain>
    </source>
</reference>
<dbReference type="InterPro" id="IPR046341">
    <property type="entry name" value="SET_dom_sf"/>
</dbReference>
<dbReference type="STRING" id="870435.A0A0C3KPC7"/>
<gene>
    <name evidence="2" type="ORF">M404DRAFT_13470</name>
</gene>
<dbReference type="SUPFAM" id="SSF82199">
    <property type="entry name" value="SET domain"/>
    <property type="match status" value="1"/>
</dbReference>
<dbReference type="PANTHER" id="PTHR12197">
    <property type="entry name" value="HISTONE-LYSINE N-METHYLTRANSFERASE SMYD"/>
    <property type="match status" value="1"/>
</dbReference>
<dbReference type="Gene3D" id="1.10.220.160">
    <property type="match status" value="1"/>
</dbReference>
<dbReference type="PROSITE" id="PS50280">
    <property type="entry name" value="SET"/>
    <property type="match status" value="1"/>
</dbReference>
<dbReference type="EMBL" id="KN831950">
    <property type="protein sequence ID" value="KIO11437.1"/>
    <property type="molecule type" value="Genomic_DNA"/>
</dbReference>
<evidence type="ECO:0000313" key="2">
    <source>
        <dbReference type="EMBL" id="KIO11437.1"/>
    </source>
</evidence>
<protein>
    <recommendedName>
        <fullName evidence="1">SET domain-containing protein</fullName>
    </recommendedName>
</protein>
<organism evidence="2 3">
    <name type="scientific">Pisolithus tinctorius Marx 270</name>
    <dbReference type="NCBI Taxonomy" id="870435"/>
    <lineage>
        <taxon>Eukaryota</taxon>
        <taxon>Fungi</taxon>
        <taxon>Dikarya</taxon>
        <taxon>Basidiomycota</taxon>
        <taxon>Agaricomycotina</taxon>
        <taxon>Agaricomycetes</taxon>
        <taxon>Agaricomycetidae</taxon>
        <taxon>Boletales</taxon>
        <taxon>Sclerodermatineae</taxon>
        <taxon>Pisolithaceae</taxon>
        <taxon>Pisolithus</taxon>
    </lineage>
</organism>
<evidence type="ECO:0000313" key="3">
    <source>
        <dbReference type="Proteomes" id="UP000054217"/>
    </source>
</evidence>
<name>A0A0C3KPC7_PISTI</name>
<dbReference type="OrthoDB" id="1028014at2759"/>
<reference evidence="2 3" key="1">
    <citation type="submission" date="2014-04" db="EMBL/GenBank/DDBJ databases">
        <authorList>
            <consortium name="DOE Joint Genome Institute"/>
            <person name="Kuo A."/>
            <person name="Kohler A."/>
            <person name="Costa M.D."/>
            <person name="Nagy L.G."/>
            <person name="Floudas D."/>
            <person name="Copeland A."/>
            <person name="Barry K.W."/>
            <person name="Cichocki N."/>
            <person name="Veneault-Fourrey C."/>
            <person name="LaButti K."/>
            <person name="Lindquist E.A."/>
            <person name="Lipzen A."/>
            <person name="Lundell T."/>
            <person name="Morin E."/>
            <person name="Murat C."/>
            <person name="Sun H."/>
            <person name="Tunlid A."/>
            <person name="Henrissat B."/>
            <person name="Grigoriev I.V."/>
            <person name="Hibbett D.S."/>
            <person name="Martin F."/>
            <person name="Nordberg H.P."/>
            <person name="Cantor M.N."/>
            <person name="Hua S.X."/>
        </authorList>
    </citation>
    <scope>NUCLEOTIDE SEQUENCE [LARGE SCALE GENOMIC DNA]</scope>
    <source>
        <strain evidence="2 3">Marx 270</strain>
    </source>
</reference>
<dbReference type="Proteomes" id="UP000054217">
    <property type="component" value="Unassembled WGS sequence"/>
</dbReference>
<dbReference type="Pfam" id="PF00856">
    <property type="entry name" value="SET"/>
    <property type="match status" value="1"/>
</dbReference>
<dbReference type="InterPro" id="IPR050869">
    <property type="entry name" value="H3K4_H4K5_MeTrfase"/>
</dbReference>
<dbReference type="HOGENOM" id="CLU_038964_1_0_1"/>
<dbReference type="GO" id="GO:0005634">
    <property type="term" value="C:nucleus"/>
    <property type="evidence" value="ECO:0007669"/>
    <property type="project" value="TreeGrafter"/>
</dbReference>
<evidence type="ECO:0000259" key="1">
    <source>
        <dbReference type="PROSITE" id="PS50280"/>
    </source>
</evidence>
<dbReference type="InterPro" id="IPR001214">
    <property type="entry name" value="SET_dom"/>
</dbReference>
<dbReference type="AlphaFoldDB" id="A0A0C3KPC7"/>
<proteinExistence type="predicted"/>
<dbReference type="Gene3D" id="6.10.140.2220">
    <property type="match status" value="1"/>
</dbReference>